<accession>A0A7W9HEA2</accession>
<dbReference type="SUPFAM" id="SSF50494">
    <property type="entry name" value="Trypsin-like serine proteases"/>
    <property type="match status" value="1"/>
</dbReference>
<dbReference type="InterPro" id="IPR009003">
    <property type="entry name" value="Peptidase_S1_PA"/>
</dbReference>
<sequence>MRKSTRRRMTAVLGGAVVLVMASAGTALADQDRTKPKDTKPTTTAPAGTSAETGPVPGGFRSWGELRAMQQKLNAAADRVTAAGGDGLAGIVAAPENRELRVYWAGKTSAAVTDLLSDLNRTVPVKVLPAAHSHRSLQAEAARLVRQPGVTSAAPKVDGSGLVLGVRDSARTQALSTSVPVEQVASAPESMASRGNDSTPYWGGARWNGCSTGFAVWHGGVTKMLSAGHCGSHGQGAYDGGGDYMGLIEGDNDAYDRLLINTWSSGRTYDGGVGVNEFSKPTASAAHSYVGNWVCNSGAYSGAWCGIQVKYTNVTVNVGYLIYQTVWAEQVDRIAPVGNGDSGGPVFDLTPDHARTIAKGTNTAIDLSTQAPCRGVPEGASRKCAWRFFYVDVVNSLNAYGASIVTG</sequence>
<proteinExistence type="predicted"/>
<feature type="chain" id="PRO_5031262439" evidence="2">
    <location>
        <begin position="30"/>
        <end position="407"/>
    </location>
</feature>
<reference evidence="3 4" key="1">
    <citation type="submission" date="2020-08" db="EMBL/GenBank/DDBJ databases">
        <title>Sequencing the genomes of 1000 actinobacteria strains.</title>
        <authorList>
            <person name="Klenk H.-P."/>
        </authorList>
    </citation>
    <scope>NUCLEOTIDE SEQUENCE [LARGE SCALE GENOMIC DNA]</scope>
    <source>
        <strain evidence="3 4">DSM 45486</strain>
    </source>
</reference>
<feature type="region of interest" description="Disordered" evidence="1">
    <location>
        <begin position="29"/>
        <end position="59"/>
    </location>
</feature>
<dbReference type="Gene3D" id="2.40.10.10">
    <property type="entry name" value="Trypsin-like serine proteases"/>
    <property type="match status" value="2"/>
</dbReference>
<dbReference type="AlphaFoldDB" id="A0A7W9HEA2"/>
<evidence type="ECO:0000256" key="2">
    <source>
        <dbReference type="SAM" id="SignalP"/>
    </source>
</evidence>
<dbReference type="Proteomes" id="UP000552097">
    <property type="component" value="Unassembled WGS sequence"/>
</dbReference>
<evidence type="ECO:0000256" key="1">
    <source>
        <dbReference type="SAM" id="MobiDB-lite"/>
    </source>
</evidence>
<feature type="compositionally biased region" description="Low complexity" evidence="1">
    <location>
        <begin position="41"/>
        <end position="53"/>
    </location>
</feature>
<comment type="caution">
    <text evidence="3">The sequence shown here is derived from an EMBL/GenBank/DDBJ whole genome shotgun (WGS) entry which is preliminary data.</text>
</comment>
<keyword evidence="2" id="KW-0732">Signal</keyword>
<dbReference type="RefSeq" id="WP_184914749.1">
    <property type="nucleotide sequence ID" value="NZ_JACHMO010000001.1"/>
</dbReference>
<name>A0A7W9HEA2_9PSEU</name>
<gene>
    <name evidence="3" type="ORF">F4560_000139</name>
</gene>
<feature type="signal peptide" evidence="2">
    <location>
        <begin position="1"/>
        <end position="29"/>
    </location>
</feature>
<evidence type="ECO:0000313" key="4">
    <source>
        <dbReference type="Proteomes" id="UP000552097"/>
    </source>
</evidence>
<dbReference type="EMBL" id="JACHMO010000001">
    <property type="protein sequence ID" value="MBB5800371.1"/>
    <property type="molecule type" value="Genomic_DNA"/>
</dbReference>
<feature type="compositionally biased region" description="Basic and acidic residues" evidence="1">
    <location>
        <begin position="30"/>
        <end position="40"/>
    </location>
</feature>
<protein>
    <submittedName>
        <fullName evidence="3">Uncharacterized protein (DUF2147 family)</fullName>
    </submittedName>
</protein>
<dbReference type="InterPro" id="IPR043504">
    <property type="entry name" value="Peptidase_S1_PA_chymotrypsin"/>
</dbReference>
<evidence type="ECO:0000313" key="3">
    <source>
        <dbReference type="EMBL" id="MBB5800371.1"/>
    </source>
</evidence>
<organism evidence="3 4">
    <name type="scientific">Saccharothrix ecbatanensis</name>
    <dbReference type="NCBI Taxonomy" id="1105145"/>
    <lineage>
        <taxon>Bacteria</taxon>
        <taxon>Bacillati</taxon>
        <taxon>Actinomycetota</taxon>
        <taxon>Actinomycetes</taxon>
        <taxon>Pseudonocardiales</taxon>
        <taxon>Pseudonocardiaceae</taxon>
        <taxon>Saccharothrix</taxon>
    </lineage>
</organism>
<keyword evidence="4" id="KW-1185">Reference proteome</keyword>